<evidence type="ECO:0000256" key="6">
    <source>
        <dbReference type="ARBA" id="ARBA00022679"/>
    </source>
</evidence>
<dbReference type="Gene3D" id="3.20.20.80">
    <property type="entry name" value="Glycosidases"/>
    <property type="match status" value="1"/>
</dbReference>
<dbReference type="Pfam" id="PF21226">
    <property type="entry name" value="MalQ_N"/>
    <property type="match status" value="1"/>
</dbReference>
<dbReference type="Pfam" id="PF02446">
    <property type="entry name" value="Glyco_hydro_77"/>
    <property type="match status" value="1"/>
</dbReference>
<dbReference type="EMBL" id="CP017812">
    <property type="protein sequence ID" value="AOZ72398.1"/>
    <property type="molecule type" value="Genomic_DNA"/>
</dbReference>
<dbReference type="InterPro" id="IPR003385">
    <property type="entry name" value="Glyco_hydro_77"/>
</dbReference>
<evidence type="ECO:0000256" key="4">
    <source>
        <dbReference type="ARBA" id="ARBA00020295"/>
    </source>
</evidence>
<evidence type="ECO:0000256" key="10">
    <source>
        <dbReference type="RuleBase" id="RU361207"/>
    </source>
</evidence>
<evidence type="ECO:0000256" key="7">
    <source>
        <dbReference type="ARBA" id="ARBA00023277"/>
    </source>
</evidence>
<dbReference type="RefSeq" id="WP_071163864.1">
    <property type="nucleotide sequence ID" value="NZ_CP017812.1"/>
</dbReference>
<organism evidence="12 13">
    <name type="scientific">Boudabousia tangfeifanii</name>
    <dbReference type="NCBI Taxonomy" id="1912795"/>
    <lineage>
        <taxon>Bacteria</taxon>
        <taxon>Bacillati</taxon>
        <taxon>Actinomycetota</taxon>
        <taxon>Actinomycetes</taxon>
        <taxon>Actinomycetales</taxon>
        <taxon>Actinomycetaceae</taxon>
        <taxon>Boudabousia</taxon>
    </lineage>
</organism>
<dbReference type="STRING" id="1912795.BK816_03060"/>
<evidence type="ECO:0000256" key="5">
    <source>
        <dbReference type="ARBA" id="ARBA00022676"/>
    </source>
</evidence>
<dbReference type="PANTHER" id="PTHR32438">
    <property type="entry name" value="4-ALPHA-GLUCANOTRANSFERASE DPE1, CHLOROPLASTIC/AMYLOPLASTIC"/>
    <property type="match status" value="1"/>
</dbReference>
<evidence type="ECO:0000256" key="3">
    <source>
        <dbReference type="ARBA" id="ARBA00012560"/>
    </source>
</evidence>
<dbReference type="InterPro" id="IPR048458">
    <property type="entry name" value="MalQ_N"/>
</dbReference>
<accession>A0A1D9MJL2</accession>
<dbReference type="NCBIfam" id="TIGR00217">
    <property type="entry name" value="malQ"/>
    <property type="match status" value="1"/>
</dbReference>
<dbReference type="GO" id="GO:0005975">
    <property type="term" value="P:carbohydrate metabolic process"/>
    <property type="evidence" value="ECO:0007669"/>
    <property type="project" value="InterPro"/>
</dbReference>
<proteinExistence type="inferred from homology"/>
<sequence>MPAQPWGEEATYLLRQLADKYGVSTHFWDYHGNYQGVSDQTIIAVLTALGITLPAEPTIAELEKLLKDAELRAWRQVLPPTTVIRHGEPSRLAIHVPHGTRVWAHLDLEEGGRWELSQADVFVEPQEIDGQLIGRATFDLPSNLPLGYHTLVSDHEDGSWHKAHLFVVPSQIDPQGLVGHQRRWGVAAQLYSVMSKGSWGIGDASDLADLASWTANQGADFLLINPLHAAEPVPPVSNSPYLPVTRRWINPQYIRPELIEESISLAKSDFRLLSDLAAQASSEIAAGITEIDRDRSWDLKLQALEKIFALPRTYAREASFQRFCQLGGEDLEKFATWSALYEQARATGATGPLPTWEELSNEAIRQLAPRVTFFKWLQWVMDEQLDRAQEMSREAGMSIGIIHDLAVGVHPFGADLWSHPQNFASGMAVGAPPDMYNQHGQNWSQPPWSPTALEANGYEPFRKMLAKVMAHAGGVRIDHILGLFRLWWIPSGMSPSEGTYVKYDHEAMLGILLLEAARAQVLVIGEDLGTVEPWVRDYLAARGVLGTSVFWFERDHTGDFLYPDQYRKNVLATLNTHDLPPTAGYLEGVHTLLREKLGLLAEDVKTVLAEDAKEINLMRQKLAELGILPDGQQVSNAEMIDRLNEFMARTPSLLTAMSLVDAVGEKRPQNQPGTFMEYPNWCVPLGDEQGQTIFLEKMVADVKCAHALRHLGEVM</sequence>
<evidence type="ECO:0000256" key="1">
    <source>
        <dbReference type="ARBA" id="ARBA00000439"/>
    </source>
</evidence>
<dbReference type="EC" id="2.4.1.25" evidence="3 10"/>
<evidence type="ECO:0000256" key="9">
    <source>
        <dbReference type="ARBA" id="ARBA00031501"/>
    </source>
</evidence>
<evidence type="ECO:0000313" key="12">
    <source>
        <dbReference type="EMBL" id="AOZ72398.1"/>
    </source>
</evidence>
<dbReference type="SUPFAM" id="SSF51445">
    <property type="entry name" value="(Trans)glycosidases"/>
    <property type="match status" value="1"/>
</dbReference>
<keyword evidence="6 10" id="KW-0808">Transferase</keyword>
<dbReference type="InterPro" id="IPR017853">
    <property type="entry name" value="GH"/>
</dbReference>
<feature type="domain" description="MalQ N-terminal beta-sandwich" evidence="11">
    <location>
        <begin position="78"/>
        <end position="169"/>
    </location>
</feature>
<dbReference type="AlphaFoldDB" id="A0A1D9MJL2"/>
<evidence type="ECO:0000259" key="11">
    <source>
        <dbReference type="Pfam" id="PF21226"/>
    </source>
</evidence>
<protein>
    <recommendedName>
        <fullName evidence="4 10">4-alpha-glucanotransferase</fullName>
        <ecNumber evidence="3 10">2.4.1.25</ecNumber>
    </recommendedName>
    <alternativeName>
        <fullName evidence="8 10">Amylomaltase</fullName>
    </alternativeName>
    <alternativeName>
        <fullName evidence="9 10">Disproportionating enzyme</fullName>
    </alternativeName>
</protein>
<keyword evidence="5 10" id="KW-0328">Glycosyltransferase</keyword>
<name>A0A1D9MJL2_9ACTO</name>
<dbReference type="GO" id="GO:0004134">
    <property type="term" value="F:4-alpha-glucanotransferase activity"/>
    <property type="evidence" value="ECO:0007669"/>
    <property type="project" value="UniProtKB-EC"/>
</dbReference>
<evidence type="ECO:0000313" key="13">
    <source>
        <dbReference type="Proteomes" id="UP000176288"/>
    </source>
</evidence>
<reference evidence="12 13" key="1">
    <citation type="submission" date="2016-10" db="EMBL/GenBank/DDBJ databases">
        <title>Actinomyces aegypiusis sp. nov., isolated from the Aegypius monachus in Qinghai Tibet Plateau China.</title>
        <authorList>
            <person name="Wang Y."/>
        </authorList>
    </citation>
    <scope>NUCLEOTIDE SEQUENCE [LARGE SCALE GENOMIC DNA]</scope>
    <source>
        <strain evidence="12 13">VUL4_3</strain>
    </source>
</reference>
<comment type="similarity">
    <text evidence="2 10">Belongs to the disproportionating enzyme family.</text>
</comment>
<keyword evidence="7 10" id="KW-0119">Carbohydrate metabolism</keyword>
<comment type="catalytic activity">
    <reaction evidence="1 10">
        <text>Transfers a segment of a (1-&gt;4)-alpha-D-glucan to a new position in an acceptor, which may be glucose or a (1-&gt;4)-alpha-D-glucan.</text>
        <dbReference type="EC" id="2.4.1.25"/>
    </reaction>
</comment>
<dbReference type="PANTHER" id="PTHR32438:SF5">
    <property type="entry name" value="4-ALPHA-GLUCANOTRANSFERASE DPE1, CHLOROPLASTIC_AMYLOPLASTIC"/>
    <property type="match status" value="1"/>
</dbReference>
<gene>
    <name evidence="12" type="ORF">BK816_03060</name>
</gene>
<evidence type="ECO:0000256" key="2">
    <source>
        <dbReference type="ARBA" id="ARBA00005684"/>
    </source>
</evidence>
<dbReference type="Proteomes" id="UP000176288">
    <property type="component" value="Chromosome"/>
</dbReference>
<dbReference type="OrthoDB" id="9811841at2"/>
<dbReference type="KEGG" id="avu:BK816_03060"/>
<evidence type="ECO:0000256" key="8">
    <source>
        <dbReference type="ARBA" id="ARBA00031423"/>
    </source>
</evidence>
<keyword evidence="13" id="KW-1185">Reference proteome</keyword>